<reference evidence="1 2" key="1">
    <citation type="submission" date="2023-12" db="EMBL/GenBank/DDBJ databases">
        <title>the genome sequence of Hyalangium sp. s54d21.</title>
        <authorList>
            <person name="Zhang X."/>
        </authorList>
    </citation>
    <scope>NUCLEOTIDE SEQUENCE [LARGE SCALE GENOMIC DNA]</scope>
    <source>
        <strain evidence="2">s54d21</strain>
    </source>
</reference>
<dbReference type="EMBL" id="JAXIVS010000008">
    <property type="protein sequence ID" value="MDY7229494.1"/>
    <property type="molecule type" value="Genomic_DNA"/>
</dbReference>
<accession>A0ABU5H8T3</accession>
<dbReference type="InterPro" id="IPR027790">
    <property type="entry name" value="AdoMet_synthase_2_family"/>
</dbReference>
<evidence type="ECO:0000313" key="1">
    <source>
        <dbReference type="EMBL" id="MDY7229494.1"/>
    </source>
</evidence>
<protein>
    <submittedName>
        <fullName evidence="1">Methionine adenosyltransferase</fullName>
    </submittedName>
</protein>
<name>A0ABU5H8T3_9BACT</name>
<dbReference type="Gene3D" id="3.30.300.280">
    <property type="entry name" value="S-adenosylmethionine synthetase, C-terminal domain"/>
    <property type="match status" value="1"/>
</dbReference>
<dbReference type="Gene3D" id="3.30.300.10">
    <property type="match status" value="1"/>
</dbReference>
<evidence type="ECO:0000313" key="2">
    <source>
        <dbReference type="Proteomes" id="UP001291309"/>
    </source>
</evidence>
<dbReference type="InterPro" id="IPR042544">
    <property type="entry name" value="AdoMet_synthase_3"/>
</dbReference>
<dbReference type="RefSeq" id="WP_321548215.1">
    <property type="nucleotide sequence ID" value="NZ_JAXIVS010000008.1"/>
</dbReference>
<dbReference type="Proteomes" id="UP001291309">
    <property type="component" value="Unassembled WGS sequence"/>
</dbReference>
<gene>
    <name evidence="1" type="ORF">SYV04_24085</name>
</gene>
<comment type="caution">
    <text evidence="1">The sequence shown here is derived from an EMBL/GenBank/DDBJ whole genome shotgun (WGS) entry which is preliminary data.</text>
</comment>
<proteinExistence type="predicted"/>
<organism evidence="1 2">
    <name type="scientific">Hyalangium rubrum</name>
    <dbReference type="NCBI Taxonomy" id="3103134"/>
    <lineage>
        <taxon>Bacteria</taxon>
        <taxon>Pseudomonadati</taxon>
        <taxon>Myxococcota</taxon>
        <taxon>Myxococcia</taxon>
        <taxon>Myxococcales</taxon>
        <taxon>Cystobacterineae</taxon>
        <taxon>Archangiaceae</taxon>
        <taxon>Hyalangium</taxon>
    </lineage>
</organism>
<sequence>MPLFLGPQGVRPSRLRILRRDPAAHLTHETVERKGRGHPDTLADTLALRISRAYARYTREHCEGLILHHQIDKLMVLGGRTELSWGGGRFVEPVTVIVAGRVSRTWKGRALPVTELVTETVRDLFRELFPMLDLERDLVIEDRLTTHPGPGTLRESQGAIAHMFEPVSKETVRGYEKLVANDTSYCVAHAPLTRLEAAVLELERTVTSDGLRQRFPWLGCDVKVMAWRSPEGEIDVTACVPQIAAHVPNLSAYRANLETIGALMLEQLGRSFGPEQVTLSLNTKDDYERHNVYLTVSGASLSGDIGAVGRGNRVHGLITSSRPMSLEGYAGKNPRYYSGFVYSMLTERAAHRIAAETGHACEVEVISQNGAPLLEPWRVTVTTPADPVRTEALMRDELARIPELTEHFLNGPDWRP</sequence>
<dbReference type="PANTHER" id="PTHR36697:SF1">
    <property type="entry name" value="S-ADENOSYLMETHIONINE SYNTHASE"/>
    <property type="match status" value="1"/>
</dbReference>
<keyword evidence="2" id="KW-1185">Reference proteome</keyword>
<dbReference type="PANTHER" id="PTHR36697">
    <property type="entry name" value="S-ADENOSYLMETHIONINE SYNTHASE"/>
    <property type="match status" value="1"/>
</dbReference>
<dbReference type="Pfam" id="PF01941">
    <property type="entry name" value="AdoMet_Synthase"/>
    <property type="match status" value="1"/>
</dbReference>